<keyword evidence="1" id="KW-1133">Transmembrane helix</keyword>
<comment type="caution">
    <text evidence="2">The sequence shown here is derived from an EMBL/GenBank/DDBJ whole genome shotgun (WGS) entry which is preliminary data.</text>
</comment>
<reference evidence="2" key="1">
    <citation type="journal article" date="2014" name="Int. J. Syst. Evol. Microbiol.">
        <title>Complete genome sequence of Corynebacterium casei LMG S-19264T (=DSM 44701T), isolated from a smear-ripened cheese.</title>
        <authorList>
            <consortium name="US DOE Joint Genome Institute (JGI-PGF)"/>
            <person name="Walter F."/>
            <person name="Albersmeier A."/>
            <person name="Kalinowski J."/>
            <person name="Ruckert C."/>
        </authorList>
    </citation>
    <scope>NUCLEOTIDE SEQUENCE</scope>
    <source>
        <strain evidence="2">CGMCC 1.15533</strain>
    </source>
</reference>
<keyword evidence="1" id="KW-0472">Membrane</keyword>
<organism evidence="2 3">
    <name type="scientific">Streptococcus himalayensis</name>
    <dbReference type="NCBI Taxonomy" id="1888195"/>
    <lineage>
        <taxon>Bacteria</taxon>
        <taxon>Bacillati</taxon>
        <taxon>Bacillota</taxon>
        <taxon>Bacilli</taxon>
        <taxon>Lactobacillales</taxon>
        <taxon>Streptococcaceae</taxon>
        <taxon>Streptococcus</taxon>
    </lineage>
</organism>
<reference evidence="2" key="2">
    <citation type="submission" date="2020-09" db="EMBL/GenBank/DDBJ databases">
        <authorList>
            <person name="Sun Q."/>
            <person name="Zhou Y."/>
        </authorList>
    </citation>
    <scope>NUCLEOTIDE SEQUENCE</scope>
    <source>
        <strain evidence="2">CGMCC 1.15533</strain>
    </source>
</reference>
<proteinExistence type="predicted"/>
<accession>A0A917A9J9</accession>
<dbReference type="Proteomes" id="UP000660801">
    <property type="component" value="Unassembled WGS sequence"/>
</dbReference>
<feature type="transmembrane region" description="Helical" evidence="1">
    <location>
        <begin position="12"/>
        <end position="34"/>
    </location>
</feature>
<evidence type="ECO:0000313" key="2">
    <source>
        <dbReference type="EMBL" id="GGE36753.1"/>
    </source>
</evidence>
<name>A0A917A9J9_9STRE</name>
<evidence type="ECO:0000313" key="3">
    <source>
        <dbReference type="Proteomes" id="UP000660801"/>
    </source>
</evidence>
<keyword evidence="3" id="KW-1185">Reference proteome</keyword>
<gene>
    <name evidence="2" type="ORF">GCM10011510_17660</name>
</gene>
<dbReference type="AlphaFoldDB" id="A0A917A9J9"/>
<evidence type="ECO:0000256" key="1">
    <source>
        <dbReference type="SAM" id="Phobius"/>
    </source>
</evidence>
<protein>
    <submittedName>
        <fullName evidence="2">Uncharacterized protein</fullName>
    </submittedName>
</protein>
<feature type="transmembrane region" description="Helical" evidence="1">
    <location>
        <begin position="97"/>
        <end position="116"/>
    </location>
</feature>
<dbReference type="EMBL" id="BMJN01000042">
    <property type="protein sequence ID" value="GGE36753.1"/>
    <property type="molecule type" value="Genomic_DNA"/>
</dbReference>
<keyword evidence="1" id="KW-0812">Transmembrane</keyword>
<sequence>MDPHNYSFVPSLKTLLVLLISQIILGSLIVDGYLHGKSYVLFPLYIPFIALYTGKTAILKNNPEKLPLYNLHQIVIEFTLFTILTICIAAGTFKLPLLIFPILLAIHIVSLGYTIWNISKK</sequence>
<feature type="transmembrane region" description="Helical" evidence="1">
    <location>
        <begin position="40"/>
        <end position="59"/>
    </location>
</feature>
<dbReference type="RefSeq" id="WP_068989138.1">
    <property type="nucleotide sequence ID" value="NZ_BMJN01000042.1"/>
</dbReference>
<feature type="transmembrane region" description="Helical" evidence="1">
    <location>
        <begin position="71"/>
        <end position="91"/>
    </location>
</feature>
<dbReference type="OrthoDB" id="9840508at2"/>